<organism evidence="1 2">
    <name type="scientific">Ancylostoma ceylanicum</name>
    <dbReference type="NCBI Taxonomy" id="53326"/>
    <lineage>
        <taxon>Eukaryota</taxon>
        <taxon>Metazoa</taxon>
        <taxon>Ecdysozoa</taxon>
        <taxon>Nematoda</taxon>
        <taxon>Chromadorea</taxon>
        <taxon>Rhabditida</taxon>
        <taxon>Rhabditina</taxon>
        <taxon>Rhabditomorpha</taxon>
        <taxon>Strongyloidea</taxon>
        <taxon>Ancylostomatidae</taxon>
        <taxon>Ancylostomatinae</taxon>
        <taxon>Ancylostoma</taxon>
    </lineage>
</organism>
<dbReference type="OrthoDB" id="5876006at2759"/>
<name>A0A016V577_9BILA</name>
<gene>
    <name evidence="1" type="primary">Acey_s0017.g3180</name>
    <name evidence="1" type="ORF">Y032_0017g3180</name>
</gene>
<proteinExistence type="predicted"/>
<reference evidence="2" key="1">
    <citation type="journal article" date="2015" name="Nat. Genet.">
        <title>The genome and transcriptome of the zoonotic hookworm Ancylostoma ceylanicum identify infection-specific gene families.</title>
        <authorList>
            <person name="Schwarz E.M."/>
            <person name="Hu Y."/>
            <person name="Antoshechkin I."/>
            <person name="Miller M.M."/>
            <person name="Sternberg P.W."/>
            <person name="Aroian R.V."/>
        </authorList>
    </citation>
    <scope>NUCLEOTIDE SEQUENCE</scope>
    <source>
        <strain evidence="2">HY135</strain>
    </source>
</reference>
<accession>A0A016V577</accession>
<evidence type="ECO:0000313" key="2">
    <source>
        <dbReference type="Proteomes" id="UP000024635"/>
    </source>
</evidence>
<keyword evidence="2" id="KW-1185">Reference proteome</keyword>
<comment type="caution">
    <text evidence="1">The sequence shown here is derived from an EMBL/GenBank/DDBJ whole genome shotgun (WGS) entry which is preliminary data.</text>
</comment>
<dbReference type="AlphaFoldDB" id="A0A016V577"/>
<sequence length="133" mass="15156">MSANVNIVHDNHWQDTMPDRTCADTPRTALGFCQKGVVDIPAIARLFVVCTYGRPYHSDTNEEAKMCHRLATFDATTKTCKCRKPENDILDTKLFPISEAERSYSRYVCVCACEPAIVVEYKQYHRVRASSYV</sequence>
<evidence type="ECO:0000313" key="1">
    <source>
        <dbReference type="EMBL" id="EYC22152.1"/>
    </source>
</evidence>
<protein>
    <submittedName>
        <fullName evidence="1">Uncharacterized protein</fullName>
    </submittedName>
</protein>
<dbReference type="EMBL" id="JARK01001353">
    <property type="protein sequence ID" value="EYC22152.1"/>
    <property type="molecule type" value="Genomic_DNA"/>
</dbReference>
<dbReference type="Proteomes" id="UP000024635">
    <property type="component" value="Unassembled WGS sequence"/>
</dbReference>